<dbReference type="EMBL" id="BQNB010011519">
    <property type="protein sequence ID" value="GJS91609.1"/>
    <property type="molecule type" value="Genomic_DNA"/>
</dbReference>
<evidence type="ECO:0000313" key="3">
    <source>
        <dbReference type="Proteomes" id="UP001151760"/>
    </source>
</evidence>
<evidence type="ECO:0000256" key="1">
    <source>
        <dbReference type="SAM" id="MobiDB-lite"/>
    </source>
</evidence>
<keyword evidence="2" id="KW-0695">RNA-directed DNA polymerase</keyword>
<protein>
    <submittedName>
        <fullName evidence="2">Reverse transcriptase domain-containing protein</fullName>
    </submittedName>
</protein>
<feature type="region of interest" description="Disordered" evidence="1">
    <location>
        <begin position="1"/>
        <end position="37"/>
    </location>
</feature>
<dbReference type="GO" id="GO:0003964">
    <property type="term" value="F:RNA-directed DNA polymerase activity"/>
    <property type="evidence" value="ECO:0007669"/>
    <property type="project" value="UniProtKB-KW"/>
</dbReference>
<keyword evidence="2" id="KW-0548">Nucleotidyltransferase</keyword>
<dbReference type="Proteomes" id="UP001151760">
    <property type="component" value="Unassembled WGS sequence"/>
</dbReference>
<dbReference type="Pfam" id="PF02992">
    <property type="entry name" value="Transposase_21"/>
    <property type="match status" value="1"/>
</dbReference>
<name>A0ABQ4ZMX9_9ASTR</name>
<keyword evidence="2" id="KW-0808">Transferase</keyword>
<reference evidence="2" key="1">
    <citation type="journal article" date="2022" name="Int. J. Mol. Sci.">
        <title>Draft Genome of Tanacetum Coccineum: Genomic Comparison of Closely Related Tanacetum-Family Plants.</title>
        <authorList>
            <person name="Yamashiro T."/>
            <person name="Shiraishi A."/>
            <person name="Nakayama K."/>
            <person name="Satake H."/>
        </authorList>
    </citation>
    <scope>NUCLEOTIDE SEQUENCE</scope>
</reference>
<proteinExistence type="predicted"/>
<sequence length="179" mass="19882">MSDMTACLNDVSYIPPNNEQNEPSQGDISEISNEPTQAKRNKFEQLYASANEDLYPDCMKESYLMLMLLIPGPTSPGKDINVYLRPLINDLKDLWALKGVDTIDIATEALEGGPVPPEDDHDVIHFDNSSDLALSTSLNDLDFATLNIDGQSIDVDAPLDIIVVDKDDDLWNRQQEQGE</sequence>
<gene>
    <name evidence="2" type="ORF">Tco_0774245</name>
</gene>
<dbReference type="InterPro" id="IPR004242">
    <property type="entry name" value="Transposase_21"/>
</dbReference>
<comment type="caution">
    <text evidence="2">The sequence shown here is derived from an EMBL/GenBank/DDBJ whole genome shotgun (WGS) entry which is preliminary data.</text>
</comment>
<accession>A0ABQ4ZMX9</accession>
<evidence type="ECO:0000313" key="2">
    <source>
        <dbReference type="EMBL" id="GJS91609.1"/>
    </source>
</evidence>
<keyword evidence="3" id="KW-1185">Reference proteome</keyword>
<feature type="compositionally biased region" description="Polar residues" evidence="1">
    <location>
        <begin position="15"/>
        <end position="37"/>
    </location>
</feature>
<reference evidence="2" key="2">
    <citation type="submission" date="2022-01" db="EMBL/GenBank/DDBJ databases">
        <authorList>
            <person name="Yamashiro T."/>
            <person name="Shiraishi A."/>
            <person name="Satake H."/>
            <person name="Nakayama K."/>
        </authorList>
    </citation>
    <scope>NUCLEOTIDE SEQUENCE</scope>
</reference>
<organism evidence="2 3">
    <name type="scientific">Tanacetum coccineum</name>
    <dbReference type="NCBI Taxonomy" id="301880"/>
    <lineage>
        <taxon>Eukaryota</taxon>
        <taxon>Viridiplantae</taxon>
        <taxon>Streptophyta</taxon>
        <taxon>Embryophyta</taxon>
        <taxon>Tracheophyta</taxon>
        <taxon>Spermatophyta</taxon>
        <taxon>Magnoliopsida</taxon>
        <taxon>eudicotyledons</taxon>
        <taxon>Gunneridae</taxon>
        <taxon>Pentapetalae</taxon>
        <taxon>asterids</taxon>
        <taxon>campanulids</taxon>
        <taxon>Asterales</taxon>
        <taxon>Asteraceae</taxon>
        <taxon>Asteroideae</taxon>
        <taxon>Anthemideae</taxon>
        <taxon>Anthemidinae</taxon>
        <taxon>Tanacetum</taxon>
    </lineage>
</organism>